<protein>
    <recommendedName>
        <fullName evidence="1">Endonuclease/exonuclease/phosphatase domain-containing protein</fullName>
    </recommendedName>
</protein>
<dbReference type="Pfam" id="PF03372">
    <property type="entry name" value="Exo_endo_phos"/>
    <property type="match status" value="1"/>
</dbReference>
<dbReference type="InterPro" id="IPR005135">
    <property type="entry name" value="Endo/exonuclease/phosphatase"/>
</dbReference>
<organism evidence="2">
    <name type="scientific">Barrientosiimonas endolithica</name>
    <dbReference type="NCBI Taxonomy" id="1535208"/>
    <lineage>
        <taxon>Bacteria</taxon>
        <taxon>Bacillati</taxon>
        <taxon>Actinomycetota</taxon>
        <taxon>Actinomycetes</taxon>
        <taxon>Micrococcales</taxon>
        <taxon>Dermacoccaceae</taxon>
        <taxon>Barrientosiimonas</taxon>
    </lineage>
</organism>
<dbReference type="InterPro" id="IPR036691">
    <property type="entry name" value="Endo/exonu/phosph_ase_sf"/>
</dbReference>
<proteinExistence type="predicted"/>
<dbReference type="EMBL" id="AP027735">
    <property type="protein sequence ID" value="BDZ60082.1"/>
    <property type="molecule type" value="Genomic_DNA"/>
</dbReference>
<evidence type="ECO:0000313" key="2">
    <source>
        <dbReference type="EMBL" id="BDZ60082.1"/>
    </source>
</evidence>
<reference evidence="2" key="2">
    <citation type="submission" date="2023-02" db="EMBL/GenBank/DDBJ databases">
        <authorList>
            <person name="Sun Q."/>
            <person name="Mori K."/>
        </authorList>
    </citation>
    <scope>NUCLEOTIDE SEQUENCE</scope>
    <source>
        <strain evidence="2">NBRC 110608</strain>
    </source>
</reference>
<sequence length="189" mass="20925">MRVGRRTVHVLASHPTPPVFDGPEDRNGLRNADEIRLWADYVSGPSRSRYIYDDAGQRGGLKPGSRFVIAGDQNSDPYDGDSLPGAVQQLLTNKRVNTSLTPWSEGAVEAAREQGGANLTHRTPAKYDTADFAEPPGNIRADYVLPSRNLKMLDARVFWPVKADPLSRLTGSYPFPTSDHRLVWVDVRV</sequence>
<evidence type="ECO:0000259" key="1">
    <source>
        <dbReference type="Pfam" id="PF03372"/>
    </source>
</evidence>
<dbReference type="SUPFAM" id="SSF56219">
    <property type="entry name" value="DNase I-like"/>
    <property type="match status" value="1"/>
</dbReference>
<gene>
    <name evidence="2" type="ORF">GCM10025872_37390</name>
</gene>
<feature type="domain" description="Endonuclease/exonuclease/phosphatase" evidence="1">
    <location>
        <begin position="26"/>
        <end position="180"/>
    </location>
</feature>
<reference evidence="2" key="1">
    <citation type="journal article" date="2014" name="Int. J. Syst. Evol. Microbiol.">
        <title>Complete genome of a new Firmicutes species belonging to the dominant human colonic microbiota ('Ruminococcus bicirculans') reveals two chromosomes and a selective capacity to utilize plant glucans.</title>
        <authorList>
            <consortium name="NISC Comparative Sequencing Program"/>
            <person name="Wegmann U."/>
            <person name="Louis P."/>
            <person name="Goesmann A."/>
            <person name="Henrissat B."/>
            <person name="Duncan S.H."/>
            <person name="Flint H.J."/>
        </authorList>
    </citation>
    <scope>NUCLEOTIDE SEQUENCE</scope>
    <source>
        <strain evidence="2">NBRC 110608</strain>
    </source>
</reference>
<name>A0ABM8HGE0_9MICO</name>
<accession>A0ABM8HGE0</accession>
<dbReference type="Gene3D" id="3.60.10.10">
    <property type="entry name" value="Endonuclease/exonuclease/phosphatase"/>
    <property type="match status" value="1"/>
</dbReference>